<dbReference type="GO" id="GO:0000272">
    <property type="term" value="P:polysaccharide catabolic process"/>
    <property type="evidence" value="ECO:0007669"/>
    <property type="project" value="InterPro"/>
</dbReference>
<dbReference type="InterPro" id="IPR018247">
    <property type="entry name" value="EF_Hand_1_Ca_BS"/>
</dbReference>
<keyword evidence="3" id="KW-1185">Reference proteome</keyword>
<dbReference type="InterPro" id="IPR012341">
    <property type="entry name" value="6hp_glycosidase-like_sf"/>
</dbReference>
<dbReference type="InterPro" id="IPR036439">
    <property type="entry name" value="Dockerin_dom_sf"/>
</dbReference>
<organism evidence="2 3">
    <name type="scientific">Aeoliella straminimaris</name>
    <dbReference type="NCBI Taxonomy" id="2954799"/>
    <lineage>
        <taxon>Bacteria</taxon>
        <taxon>Pseudomonadati</taxon>
        <taxon>Planctomycetota</taxon>
        <taxon>Planctomycetia</taxon>
        <taxon>Pirellulales</taxon>
        <taxon>Lacipirellulaceae</taxon>
        <taxon>Aeoliella</taxon>
    </lineage>
</organism>
<comment type="caution">
    <text evidence="2">The sequence shown here is derived from an EMBL/GenBank/DDBJ whole genome shotgun (WGS) entry which is preliminary data.</text>
</comment>
<name>A0A9X2FF71_9BACT</name>
<dbReference type="Pfam" id="PF18961">
    <property type="entry name" value="DUF5703_N"/>
    <property type="match status" value="1"/>
</dbReference>
<evidence type="ECO:0000313" key="2">
    <source>
        <dbReference type="EMBL" id="MCO6046942.1"/>
    </source>
</evidence>
<evidence type="ECO:0000313" key="3">
    <source>
        <dbReference type="Proteomes" id="UP001155241"/>
    </source>
</evidence>
<accession>A0A9X2FF71</accession>
<proteinExistence type="predicted"/>
<dbReference type="Gene3D" id="1.10.1330.10">
    <property type="entry name" value="Dockerin domain"/>
    <property type="match status" value="1"/>
</dbReference>
<dbReference type="InterPro" id="IPR043757">
    <property type="entry name" value="DUF5703_N"/>
</dbReference>
<dbReference type="SUPFAM" id="SSF48208">
    <property type="entry name" value="Six-hairpin glycosidases"/>
    <property type="match status" value="1"/>
</dbReference>
<dbReference type="Gene3D" id="1.50.10.10">
    <property type="match status" value="1"/>
</dbReference>
<feature type="domain" description="DUF5703" evidence="1">
    <location>
        <begin position="44"/>
        <end position="319"/>
    </location>
</feature>
<dbReference type="EMBL" id="JAMXLR010000081">
    <property type="protein sequence ID" value="MCO6046942.1"/>
    <property type="molecule type" value="Genomic_DNA"/>
</dbReference>
<evidence type="ECO:0000259" key="1">
    <source>
        <dbReference type="Pfam" id="PF18961"/>
    </source>
</evidence>
<dbReference type="RefSeq" id="WP_252855055.1">
    <property type="nucleotide sequence ID" value="NZ_JAMXLR010000081.1"/>
</dbReference>
<sequence>MHRQLKLEGVRRALSQVALSVVIAVTFNFIPTAWSGEVGNANVVWSSPSSDSAGSMPLGNGDIGINAWVDPNGDLLMYVGKTDAWSENARLLKLGLIRVSGLLSPGETFRQEFDLRNASIKINAGEGADATSLSLWVDANNPAVQIQAESQSDRTIEVRFEPWRTADRQLTSAEIHSAYGLQGANPNPVIVTADTVVGGQSNRIEWYHRNESSIWSQNLQTVDLDPNNTVGTDPLLHNTFGAAIRGANLTNIDNTTLRSSVPSTTHSITIHPLTSQTATANEWQQQLDTQIAQTESTELEARQMAHSQWWNEFNNRSYIRVSGSDAAETVSQGYALQRAMNAFSGRGGSPIKFNGSIFVVDTYNRTVAGSSGLDADYRRWGGPYWWQNTRLPYWSMAASGDVEQMMPLFDMYLEALPLAKESVQAYWGHDGVYFPETVYLWGTPTSANYGWPGERGSLPAGTTLNNYIRYEWQGGIELSAMMLEAYNITRDDQFLQDKLLPIAESVVTFYDQHYGRDANGKLELSGDAQVLETWWEATNPLPEVAGLHFVLGKLLDLPLSETTQTQREQWTRLLGELPEIPTRTVGDTVIFSPGETFADKHNSENGELYGVFPYLISGVGKDNLQMGIDTYNNRYHTNNSGWSQDVIQAVLLGLTDQAKSQVIARYAASDPGSRFPGFYGPNFDWLPDQDHPSVANIALQKMILQVDGDEVELFPAWPSDWDVEFKLHGPAGQVFMGAYANGEVLWMDPTLDGRLDDEDIALINANLGYDSGTAVGDVQSLTRGDVNLDGRVDTADKDAVELGIVTIVPGDFDQNGVVNTLDWITFRDSFGADLSELSFVEKYLRGDMNFDGVNDWADFDLFKAAYNNANGTGAFNSMLVTVPEPATHIIAMLGALGIRYAVSANNHFHAER</sequence>
<dbReference type="PROSITE" id="PS00018">
    <property type="entry name" value="EF_HAND_1"/>
    <property type="match status" value="1"/>
</dbReference>
<gene>
    <name evidence="2" type="ORF">NG895_23835</name>
</gene>
<dbReference type="InterPro" id="IPR008928">
    <property type="entry name" value="6-hairpin_glycosidase_sf"/>
</dbReference>
<reference evidence="2" key="1">
    <citation type="submission" date="2022-06" db="EMBL/GenBank/DDBJ databases">
        <title>Aeoliella straminimaris, a novel planctomycete from sediments.</title>
        <authorList>
            <person name="Vitorino I.R."/>
            <person name="Lage O.M."/>
        </authorList>
    </citation>
    <scope>NUCLEOTIDE SEQUENCE</scope>
    <source>
        <strain evidence="2">ICT_H6.2</strain>
    </source>
</reference>
<dbReference type="SUPFAM" id="SSF63446">
    <property type="entry name" value="Type I dockerin domain"/>
    <property type="match status" value="1"/>
</dbReference>
<protein>
    <submittedName>
        <fullName evidence="2">DUF5703 domain-containing protein</fullName>
    </submittedName>
</protein>
<dbReference type="Proteomes" id="UP001155241">
    <property type="component" value="Unassembled WGS sequence"/>
</dbReference>
<dbReference type="AlphaFoldDB" id="A0A9X2FF71"/>